<dbReference type="PANTHER" id="PTHR18919">
    <property type="entry name" value="ACETYL-COA C-ACYLTRANSFERASE"/>
    <property type="match status" value="1"/>
</dbReference>
<keyword evidence="2 7" id="KW-0808">Transferase</keyword>
<feature type="domain" description="Thiolase N-terminal" evidence="5">
    <location>
        <begin position="3"/>
        <end position="44"/>
    </location>
</feature>
<evidence type="ECO:0000313" key="8">
    <source>
        <dbReference type="Proteomes" id="UP000028501"/>
    </source>
</evidence>
<feature type="domain" description="Thiolase N-terminal" evidence="5">
    <location>
        <begin position="76"/>
        <end position="293"/>
    </location>
</feature>
<accession>A0A075WDM0</accession>
<dbReference type="EC" id="2.3.1.9" evidence="7"/>
<dbReference type="Proteomes" id="UP000028501">
    <property type="component" value="Chromosome"/>
</dbReference>
<dbReference type="GO" id="GO:0003985">
    <property type="term" value="F:acetyl-CoA C-acetyltransferase activity"/>
    <property type="evidence" value="ECO:0007669"/>
    <property type="project" value="UniProtKB-EC"/>
</dbReference>
<dbReference type="Pfam" id="PF02803">
    <property type="entry name" value="Thiolase_C"/>
    <property type="match status" value="1"/>
</dbReference>
<dbReference type="SUPFAM" id="SSF53901">
    <property type="entry name" value="Thiolase-like"/>
    <property type="match status" value="3"/>
</dbReference>
<dbReference type="PANTHER" id="PTHR18919:SF107">
    <property type="entry name" value="ACETYL-COA ACETYLTRANSFERASE, CYTOSOLIC"/>
    <property type="match status" value="1"/>
</dbReference>
<dbReference type="InterPro" id="IPR002155">
    <property type="entry name" value="Thiolase"/>
</dbReference>
<dbReference type="PROSITE" id="PS00098">
    <property type="entry name" value="THIOLASE_1"/>
    <property type="match status" value="1"/>
</dbReference>
<dbReference type="RefSeq" id="WP_010878693.1">
    <property type="nucleotide sequence ID" value="NZ_CP006577.1"/>
</dbReference>
<dbReference type="InterPro" id="IPR016039">
    <property type="entry name" value="Thiolase-like"/>
</dbReference>
<keyword evidence="4 7" id="KW-0012">Acyltransferase</keyword>
<feature type="domain" description="Thiolase C-terminal" evidence="6">
    <location>
        <begin position="302"/>
        <end position="423"/>
    </location>
</feature>
<dbReference type="PIRSF" id="PIRSF000429">
    <property type="entry name" value="Ac-CoA_Ac_transf"/>
    <property type="match status" value="1"/>
</dbReference>
<sequence length="424" mass="45240">MAVIVGAARTPVGRFGGSLKDVAAYELGAVAIKGMLKKLGVAPKPTPESIEFYPEKLEKGRIDLESAYDYDGVEVEIDEVIMGNVLQAAQGQNPARQASILAGIPKEIPAYTVNKVCGSGLKAIALAYHAVKAGDAKAIIAGGMESMSNAPYALPKARWGYRMSVTAKDEILDLMVYDGLWEKFYGYHMGMTAENIVERYGISREEQDQLAYESHMRAVRAIDEGKFAQEIVPVEVKQKKGAVVVDTDEHPRRDTSLEKLAKLPPVFKKDGTVTAGNASGVNDGAAAVLVMDEKAAKDYGLEPKVRILAVASAGIDPAYMGLGPIPAIRKVLKKAGPEIKDIGLIELNEAFAAQALACIKELGLDMEKVNVNGSGISLGHPIGCTGARITTTLIYEMERRGVDYGLASLCIGGGQGMAMVVERV</sequence>
<name>A0A075WDM0_ARCFL</name>
<evidence type="ECO:0000256" key="2">
    <source>
        <dbReference type="ARBA" id="ARBA00022679"/>
    </source>
</evidence>
<keyword evidence="3" id="KW-0414">Isoprene biosynthesis</keyword>
<dbReference type="InterPro" id="IPR020616">
    <property type="entry name" value="Thiolase_N"/>
</dbReference>
<reference evidence="7 8" key="1">
    <citation type="submission" date="2013-07" db="EMBL/GenBank/DDBJ databases">
        <title>Genome of Archaeoglobus fulgidus.</title>
        <authorList>
            <person name="Fiebig A."/>
            <person name="Birkeland N.-K."/>
        </authorList>
    </citation>
    <scope>NUCLEOTIDE SEQUENCE [LARGE SCALE GENOMIC DNA]</scope>
    <source>
        <strain evidence="7 8">DSM 8774</strain>
    </source>
</reference>
<dbReference type="KEGG" id="afg:AFULGI_00012960"/>
<dbReference type="HOGENOM" id="CLU_031026_0_0_2"/>
<evidence type="ECO:0000313" key="7">
    <source>
        <dbReference type="EMBL" id="AIG98071.1"/>
    </source>
</evidence>
<protein>
    <submittedName>
        <fullName evidence="7">Acetyl-CoA acetyltransferase</fullName>
        <ecNumber evidence="7">2.3.1.9</ecNumber>
    </submittedName>
</protein>
<dbReference type="AlphaFoldDB" id="A0A075WDM0"/>
<dbReference type="CDD" id="cd00751">
    <property type="entry name" value="thiolase"/>
    <property type="match status" value="1"/>
</dbReference>
<dbReference type="GeneID" id="24794803"/>
<dbReference type="FunFam" id="3.40.47.10:FF:000010">
    <property type="entry name" value="Acetyl-CoA acetyltransferase (Thiolase)"/>
    <property type="match status" value="1"/>
</dbReference>
<dbReference type="InterPro" id="IPR020615">
    <property type="entry name" value="Thiolase_acyl_enz_int_AS"/>
</dbReference>
<dbReference type="NCBIfam" id="TIGR01930">
    <property type="entry name" value="AcCoA-C-Actrans"/>
    <property type="match status" value="1"/>
</dbReference>
<proteinExistence type="inferred from homology"/>
<gene>
    <name evidence="7" type="ORF">AFULGI_00012960</name>
</gene>
<dbReference type="Pfam" id="PF00108">
    <property type="entry name" value="Thiolase_N"/>
    <property type="match status" value="2"/>
</dbReference>
<dbReference type="InterPro" id="IPR020610">
    <property type="entry name" value="Thiolase_AS"/>
</dbReference>
<evidence type="ECO:0000259" key="6">
    <source>
        <dbReference type="Pfam" id="PF02803"/>
    </source>
</evidence>
<evidence type="ECO:0000259" key="5">
    <source>
        <dbReference type="Pfam" id="PF00108"/>
    </source>
</evidence>
<comment type="similarity">
    <text evidence="1">Belongs to the thiolase-like superfamily. Thiolase family.</text>
</comment>
<evidence type="ECO:0000256" key="3">
    <source>
        <dbReference type="ARBA" id="ARBA00023229"/>
    </source>
</evidence>
<dbReference type="InterPro" id="IPR020617">
    <property type="entry name" value="Thiolase_C"/>
</dbReference>
<organism evidence="7 8">
    <name type="scientific">Archaeoglobus fulgidus DSM 8774</name>
    <dbReference type="NCBI Taxonomy" id="1344584"/>
    <lineage>
        <taxon>Archaea</taxon>
        <taxon>Methanobacteriati</taxon>
        <taxon>Methanobacteriota</taxon>
        <taxon>Archaeoglobi</taxon>
        <taxon>Archaeoglobales</taxon>
        <taxon>Archaeoglobaceae</taxon>
        <taxon>Archaeoglobus</taxon>
    </lineage>
</organism>
<dbReference type="EMBL" id="CP006577">
    <property type="protein sequence ID" value="AIG98071.1"/>
    <property type="molecule type" value="Genomic_DNA"/>
</dbReference>
<evidence type="ECO:0000256" key="1">
    <source>
        <dbReference type="ARBA" id="ARBA00010982"/>
    </source>
</evidence>
<dbReference type="GO" id="GO:0008299">
    <property type="term" value="P:isoprenoid biosynthetic process"/>
    <property type="evidence" value="ECO:0007669"/>
    <property type="project" value="UniProtKB-KW"/>
</dbReference>
<dbReference type="Gene3D" id="3.40.47.10">
    <property type="match status" value="1"/>
</dbReference>
<evidence type="ECO:0000256" key="4">
    <source>
        <dbReference type="ARBA" id="ARBA00023315"/>
    </source>
</evidence>
<dbReference type="PROSITE" id="PS00099">
    <property type="entry name" value="THIOLASE_3"/>
    <property type="match status" value="1"/>
</dbReference>